<keyword evidence="3" id="KW-1185">Reference proteome</keyword>
<dbReference type="InterPro" id="IPR032675">
    <property type="entry name" value="LRR_dom_sf"/>
</dbReference>
<reference evidence="2 3" key="1">
    <citation type="submission" date="2024-04" db="EMBL/GenBank/DDBJ databases">
        <title>The reference genome of an endangered Asteraceae, Deinandra increscens subsp. villosa, native to the Central Coast of California.</title>
        <authorList>
            <person name="Guilliams M."/>
            <person name="Hasenstab-Lehman K."/>
            <person name="Meyer R."/>
            <person name="Mcevoy S."/>
        </authorList>
    </citation>
    <scope>NUCLEOTIDE SEQUENCE [LARGE SCALE GENOMIC DNA]</scope>
    <source>
        <tissue evidence="2">Leaf</tissue>
    </source>
</reference>
<accession>A0AAP0CSS2</accession>
<dbReference type="InterPro" id="IPR055411">
    <property type="entry name" value="LRR_FXL15/At3g58940/PEG3-like"/>
</dbReference>
<gene>
    <name evidence="2" type="ORF">SSX86_023560</name>
</gene>
<dbReference type="Pfam" id="PF00646">
    <property type="entry name" value="F-box"/>
    <property type="match status" value="1"/>
</dbReference>
<protein>
    <recommendedName>
        <fullName evidence="1">F-box domain-containing protein</fullName>
    </recommendedName>
</protein>
<dbReference type="SUPFAM" id="SSF81383">
    <property type="entry name" value="F-box domain"/>
    <property type="match status" value="1"/>
</dbReference>
<proteinExistence type="predicted"/>
<dbReference type="Gene3D" id="3.80.10.10">
    <property type="entry name" value="Ribonuclease Inhibitor"/>
    <property type="match status" value="1"/>
</dbReference>
<dbReference type="InterPro" id="IPR036047">
    <property type="entry name" value="F-box-like_dom_sf"/>
</dbReference>
<feature type="domain" description="F-box" evidence="1">
    <location>
        <begin position="16"/>
        <end position="69"/>
    </location>
</feature>
<dbReference type="PANTHER" id="PTHR31639:SF312">
    <property type="entry name" value="CYCLIN-LIKE F-BOX"/>
    <property type="match status" value="1"/>
</dbReference>
<name>A0AAP0CSS2_9ASTR</name>
<dbReference type="InterPro" id="IPR001810">
    <property type="entry name" value="F-box_dom"/>
</dbReference>
<organism evidence="2 3">
    <name type="scientific">Deinandra increscens subsp. villosa</name>
    <dbReference type="NCBI Taxonomy" id="3103831"/>
    <lineage>
        <taxon>Eukaryota</taxon>
        <taxon>Viridiplantae</taxon>
        <taxon>Streptophyta</taxon>
        <taxon>Embryophyta</taxon>
        <taxon>Tracheophyta</taxon>
        <taxon>Spermatophyta</taxon>
        <taxon>Magnoliopsida</taxon>
        <taxon>eudicotyledons</taxon>
        <taxon>Gunneridae</taxon>
        <taxon>Pentapetalae</taxon>
        <taxon>asterids</taxon>
        <taxon>campanulids</taxon>
        <taxon>Asterales</taxon>
        <taxon>Asteraceae</taxon>
        <taxon>Asteroideae</taxon>
        <taxon>Heliantheae alliance</taxon>
        <taxon>Madieae</taxon>
        <taxon>Madiinae</taxon>
        <taxon>Deinandra</taxon>
    </lineage>
</organism>
<dbReference type="PROSITE" id="PS50181">
    <property type="entry name" value="FBOX"/>
    <property type="match status" value="1"/>
</dbReference>
<comment type="caution">
    <text evidence="2">The sequence shown here is derived from an EMBL/GenBank/DDBJ whole genome shotgun (WGS) entry which is preliminary data.</text>
</comment>
<evidence type="ECO:0000313" key="3">
    <source>
        <dbReference type="Proteomes" id="UP001408789"/>
    </source>
</evidence>
<evidence type="ECO:0000259" key="1">
    <source>
        <dbReference type="PROSITE" id="PS50181"/>
    </source>
</evidence>
<dbReference type="Pfam" id="PF24758">
    <property type="entry name" value="LRR_At5g56370"/>
    <property type="match status" value="1"/>
</dbReference>
<dbReference type="AlphaFoldDB" id="A0AAP0CSS2"/>
<dbReference type="EMBL" id="JBCNJP010000023">
    <property type="protein sequence ID" value="KAK9058718.1"/>
    <property type="molecule type" value="Genomic_DNA"/>
</dbReference>
<dbReference type="SUPFAM" id="SSF52047">
    <property type="entry name" value="RNI-like"/>
    <property type="match status" value="1"/>
</dbReference>
<evidence type="ECO:0000313" key="2">
    <source>
        <dbReference type="EMBL" id="KAK9058718.1"/>
    </source>
</evidence>
<sequence>MELIQGRQKTSKFEPEDVLSNIPDIAITNILDRLSLQDAVRTCVLSRNWRFKWTMLSELVFDDTFFEYLQKRELKNSLVISRILLHLRGVITKFVLSIENKFAYDVLDDEDIHHCILFLSTKGIKDLTLKFRDDTPVKLPTHLFSCLELEHLNLHNCHFQSHPPPNFHGFPNLLSFELRVRFQENSELVKLFTWCPLLEILKLDNFNSHGKVKLVEIAKLKNLKLLSLTSCDFADANIKSSSTIFELLGSLPKLQEFDLCFLLFMLTEDVAQKRFSTAFHSLKTLDLSLVYLDLGTVSCVLELIMSFPNLQTLKITTIGDRRDRHANPSLEARYNTLGPFQLRRMVVKSLNASERQVFLIKCLLACSPFLQRIAICPGSTLSSKEKRMFAKKLLKLPRASTAAKIDFFGI</sequence>
<dbReference type="Proteomes" id="UP001408789">
    <property type="component" value="Unassembled WGS sequence"/>
</dbReference>
<dbReference type="PANTHER" id="PTHR31639">
    <property type="entry name" value="F-BOX PROTEIN-LIKE"/>
    <property type="match status" value="1"/>
</dbReference>